<gene>
    <name evidence="6" type="primary">nemR</name>
    <name evidence="6" type="ORF">GCM10007855_10720</name>
</gene>
<evidence type="ECO:0000259" key="5">
    <source>
        <dbReference type="PROSITE" id="PS50977"/>
    </source>
</evidence>
<dbReference type="InterPro" id="IPR009057">
    <property type="entry name" value="Homeodomain-like_sf"/>
</dbReference>
<dbReference type="PRINTS" id="PR00455">
    <property type="entry name" value="HTHTETR"/>
</dbReference>
<accession>A0ABQ6AEY3</accession>
<sequence>MMKDMRQSMLDAGVTLINEHGFAGVGLMKIINEAEGTKGSFYHYFKSKEHFGEILLSDYFEEHLATLESFLNDEAMTRSERVKTYFEYWATSKLTEDFHIKCLVVKLAGEISGASGKMQMVMAEGAEKVIQRMAQFFEQGNAENDFTIQNPEDTSRMMYSLWLGSTLLAAMQKRREILENAMQETLAILER</sequence>
<feature type="DNA-binding region" description="H-T-H motif" evidence="4">
    <location>
        <begin position="26"/>
        <end position="45"/>
    </location>
</feature>
<dbReference type="InterPro" id="IPR001647">
    <property type="entry name" value="HTH_TetR"/>
</dbReference>
<dbReference type="PROSITE" id="PS50977">
    <property type="entry name" value="HTH_TETR_2"/>
    <property type="match status" value="1"/>
</dbReference>
<evidence type="ECO:0000313" key="6">
    <source>
        <dbReference type="EMBL" id="GLR74198.1"/>
    </source>
</evidence>
<keyword evidence="2 4" id="KW-0238">DNA-binding</keyword>
<keyword evidence="1" id="KW-0805">Transcription regulation</keyword>
<dbReference type="InterPro" id="IPR011075">
    <property type="entry name" value="TetR_C"/>
</dbReference>
<reference evidence="7" key="1">
    <citation type="journal article" date="2019" name="Int. J. Syst. Evol. Microbiol.">
        <title>The Global Catalogue of Microorganisms (GCM) 10K type strain sequencing project: providing services to taxonomists for standard genome sequencing and annotation.</title>
        <authorList>
            <consortium name="The Broad Institute Genomics Platform"/>
            <consortium name="The Broad Institute Genome Sequencing Center for Infectious Disease"/>
            <person name="Wu L."/>
            <person name="Ma J."/>
        </authorList>
    </citation>
    <scope>NUCLEOTIDE SEQUENCE [LARGE SCALE GENOMIC DNA]</scope>
    <source>
        <strain evidence="7">NBRC 105001</strain>
    </source>
</reference>
<evidence type="ECO:0000313" key="7">
    <source>
        <dbReference type="Proteomes" id="UP001156660"/>
    </source>
</evidence>
<keyword evidence="7" id="KW-1185">Reference proteome</keyword>
<proteinExistence type="predicted"/>
<comment type="caution">
    <text evidence="6">The sequence shown here is derived from an EMBL/GenBank/DDBJ whole genome shotgun (WGS) entry which is preliminary data.</text>
</comment>
<dbReference type="PANTHER" id="PTHR47506:SF6">
    <property type="entry name" value="HTH-TYPE TRANSCRIPTIONAL REPRESSOR NEMR"/>
    <property type="match status" value="1"/>
</dbReference>
<organism evidence="6 7">
    <name type="scientific">Aliivibrio sifiae</name>
    <dbReference type="NCBI Taxonomy" id="566293"/>
    <lineage>
        <taxon>Bacteria</taxon>
        <taxon>Pseudomonadati</taxon>
        <taxon>Pseudomonadota</taxon>
        <taxon>Gammaproteobacteria</taxon>
        <taxon>Vibrionales</taxon>
        <taxon>Vibrionaceae</taxon>
        <taxon>Aliivibrio</taxon>
    </lineage>
</organism>
<dbReference type="Proteomes" id="UP001156660">
    <property type="component" value="Unassembled WGS sequence"/>
</dbReference>
<protein>
    <submittedName>
        <fullName evidence="6">TetR family transcriptional regulator</fullName>
    </submittedName>
</protein>
<evidence type="ECO:0000256" key="3">
    <source>
        <dbReference type="ARBA" id="ARBA00023163"/>
    </source>
</evidence>
<evidence type="ECO:0000256" key="4">
    <source>
        <dbReference type="PROSITE-ProRule" id="PRU00335"/>
    </source>
</evidence>
<evidence type="ECO:0000256" key="1">
    <source>
        <dbReference type="ARBA" id="ARBA00023015"/>
    </source>
</evidence>
<keyword evidence="3" id="KW-0804">Transcription</keyword>
<dbReference type="SUPFAM" id="SSF46689">
    <property type="entry name" value="Homeodomain-like"/>
    <property type="match status" value="1"/>
</dbReference>
<evidence type="ECO:0000256" key="2">
    <source>
        <dbReference type="ARBA" id="ARBA00023125"/>
    </source>
</evidence>
<dbReference type="Gene3D" id="1.10.357.10">
    <property type="entry name" value="Tetracycline Repressor, domain 2"/>
    <property type="match status" value="1"/>
</dbReference>
<feature type="domain" description="HTH tetR-type" evidence="5">
    <location>
        <begin position="3"/>
        <end position="63"/>
    </location>
</feature>
<dbReference type="Pfam" id="PF16925">
    <property type="entry name" value="TetR_C_13"/>
    <property type="match status" value="1"/>
</dbReference>
<dbReference type="InterPro" id="IPR036271">
    <property type="entry name" value="Tet_transcr_reg_TetR-rel_C_sf"/>
</dbReference>
<dbReference type="Pfam" id="PF00440">
    <property type="entry name" value="TetR_N"/>
    <property type="match status" value="1"/>
</dbReference>
<name>A0ABQ6AEY3_9GAMM</name>
<dbReference type="PANTHER" id="PTHR47506">
    <property type="entry name" value="TRANSCRIPTIONAL REGULATORY PROTEIN"/>
    <property type="match status" value="1"/>
</dbReference>
<dbReference type="SUPFAM" id="SSF48498">
    <property type="entry name" value="Tetracyclin repressor-like, C-terminal domain"/>
    <property type="match status" value="1"/>
</dbReference>
<dbReference type="EMBL" id="BSOU01000003">
    <property type="protein sequence ID" value="GLR74198.1"/>
    <property type="molecule type" value="Genomic_DNA"/>
</dbReference>